<keyword evidence="1" id="KW-0175">Coiled coil</keyword>
<dbReference type="Pfam" id="PF13699">
    <property type="entry name" value="eCIS_core"/>
    <property type="match status" value="1"/>
</dbReference>
<dbReference type="EMBL" id="JAWJEJ010000001">
    <property type="protein sequence ID" value="MDV3458333.1"/>
    <property type="molecule type" value="Genomic_DNA"/>
</dbReference>
<feature type="domain" description="eCIS core" evidence="3">
    <location>
        <begin position="60"/>
        <end position="136"/>
    </location>
</feature>
<comment type="caution">
    <text evidence="4">The sequence shown here is derived from an EMBL/GenBank/DDBJ whole genome shotgun (WGS) entry which is preliminary data.</text>
</comment>
<keyword evidence="5" id="KW-1185">Reference proteome</keyword>
<feature type="region of interest" description="Disordered" evidence="2">
    <location>
        <begin position="174"/>
        <end position="209"/>
    </location>
</feature>
<gene>
    <name evidence="4" type="ORF">RZN05_15150</name>
</gene>
<feature type="coiled-coil region" evidence="1">
    <location>
        <begin position="363"/>
        <end position="390"/>
    </location>
</feature>
<feature type="region of interest" description="Disordered" evidence="2">
    <location>
        <begin position="1"/>
        <end position="40"/>
    </location>
</feature>
<reference evidence="4 5" key="1">
    <citation type="submission" date="2023-10" db="EMBL/GenBank/DDBJ databases">
        <title>Sphingomonas sp. HF-S4 16S ribosomal RNA gene Genome sequencing and assembly.</title>
        <authorList>
            <person name="Lee H."/>
        </authorList>
    </citation>
    <scope>NUCLEOTIDE SEQUENCE [LARGE SCALE GENOMIC DNA]</scope>
    <source>
        <strain evidence="4 5">HF-S4</strain>
    </source>
</reference>
<accession>A0ABU3YAZ8</accession>
<name>A0ABU3YAZ8_9SPHN</name>
<dbReference type="Proteomes" id="UP001273531">
    <property type="component" value="Unassembled WGS sequence"/>
</dbReference>
<proteinExistence type="predicted"/>
<feature type="compositionally biased region" description="Basic and acidic residues" evidence="2">
    <location>
        <begin position="15"/>
        <end position="26"/>
    </location>
</feature>
<evidence type="ECO:0000259" key="3">
    <source>
        <dbReference type="Pfam" id="PF13699"/>
    </source>
</evidence>
<evidence type="ECO:0000313" key="5">
    <source>
        <dbReference type="Proteomes" id="UP001273531"/>
    </source>
</evidence>
<dbReference type="RefSeq" id="WP_317227403.1">
    <property type="nucleotide sequence ID" value="NZ_JAWJEJ010000001.1"/>
</dbReference>
<evidence type="ECO:0000256" key="1">
    <source>
        <dbReference type="SAM" id="Coils"/>
    </source>
</evidence>
<sequence length="610" mass="65702">MRTLAEKPQASRSAVPREARARHPETRGPALQMKRADGGVPPRAALPMALDILRSPGHALDPGSRALLEQRLQQDFGAVRVHADAQAADAARAVGARAYTVGQNIVFGRGEYRPGSPEGMRLLAHELAHVVQQRRGVSLNGGMGRAGDGYEQQADAVADAVVAGRPAGGLLSAPSSAGSGAAGSGGVAIQRQAAPAASEAPKEEEETLVTEGDWMRKAVIDAARGRDTAKTTIMSQEEIEKIRKGYTQEYKVKVDGKEETRTRSIAPMANYTTCVEFAGQTYGDAITARSKKLGRTVKESQGASRLLSDTKRILDAEYQLQAEIDAYNAQIKLNRASLEDSQNRFHKTIDGPKTRQVKALAEQARLESEKTQLEGEAGQLETELATLIEARDAASASGDKDRAKELDAQVKAKRLELLRKRNALLGTRQRLAGQGQLVTQLRHMIDQIDGQKTKTEAMIAKRTGKLAELDKQDDMIIRPPTPLAIHPKRGEYVLLGAGAAQSYGVKKETSVTLGKGAFKHIAVFDRWEPAPSTPGNPDEKWERWHTIDGGDITSTSKSILVCVNDLRVAPGASEKPWFASKTVLIGWVDMNILMARAAPGKPTGATPGVP</sequence>
<protein>
    <submittedName>
        <fullName evidence="4">DUF4157 domain-containing protein</fullName>
    </submittedName>
</protein>
<evidence type="ECO:0000313" key="4">
    <source>
        <dbReference type="EMBL" id="MDV3458333.1"/>
    </source>
</evidence>
<dbReference type="InterPro" id="IPR025295">
    <property type="entry name" value="eCIS_core_dom"/>
</dbReference>
<evidence type="ECO:0000256" key="2">
    <source>
        <dbReference type="SAM" id="MobiDB-lite"/>
    </source>
</evidence>
<organism evidence="4 5">
    <name type="scientific">Sphingomonas agrestis</name>
    <dbReference type="NCBI Taxonomy" id="3080540"/>
    <lineage>
        <taxon>Bacteria</taxon>
        <taxon>Pseudomonadati</taxon>
        <taxon>Pseudomonadota</taxon>
        <taxon>Alphaproteobacteria</taxon>
        <taxon>Sphingomonadales</taxon>
        <taxon>Sphingomonadaceae</taxon>
        <taxon>Sphingomonas</taxon>
    </lineage>
</organism>